<evidence type="ECO:0000256" key="3">
    <source>
        <dbReference type="ARBA" id="ARBA00022692"/>
    </source>
</evidence>
<evidence type="ECO:0000256" key="6">
    <source>
        <dbReference type="SAM" id="Phobius"/>
    </source>
</evidence>
<dbReference type="InterPro" id="IPR017039">
    <property type="entry name" value="Virul_fac_BrkB"/>
</dbReference>
<accession>A0A7U3YP43</accession>
<feature type="transmembrane region" description="Helical" evidence="6">
    <location>
        <begin position="300"/>
        <end position="327"/>
    </location>
</feature>
<dbReference type="AlphaFoldDB" id="A0A7U3YP43"/>
<evidence type="ECO:0000313" key="7">
    <source>
        <dbReference type="EMBL" id="ADW18943.1"/>
    </source>
</evidence>
<evidence type="ECO:0000313" key="8">
    <source>
        <dbReference type="Proteomes" id="UP000006365"/>
    </source>
</evidence>
<feature type="transmembrane region" description="Helical" evidence="6">
    <location>
        <begin position="261"/>
        <end position="279"/>
    </location>
</feature>
<feature type="transmembrane region" description="Helical" evidence="6">
    <location>
        <begin position="189"/>
        <end position="213"/>
    </location>
</feature>
<dbReference type="NCBIfam" id="TIGR00765">
    <property type="entry name" value="yihY_not_rbn"/>
    <property type="match status" value="1"/>
</dbReference>
<dbReference type="PANTHER" id="PTHR30213">
    <property type="entry name" value="INNER MEMBRANE PROTEIN YHJD"/>
    <property type="match status" value="1"/>
</dbReference>
<dbReference type="GO" id="GO:0005886">
    <property type="term" value="C:plasma membrane"/>
    <property type="evidence" value="ECO:0007669"/>
    <property type="project" value="UniProtKB-SubCell"/>
</dbReference>
<keyword evidence="3 6" id="KW-0812">Transmembrane</keyword>
<sequence length="473" mass="52223">MGRRGRFHLWAFSPASSSRRVDCFFRLCARLLLIMHQEFIRTHLALRAAALTYSILLSLVPILALSTSILKGLGNDEQLKTTIVRFIDQWEPPIRSEGGGDITATSPPSADVTITSGASNDRVPSPISTNLHRAVDLIFQYVDRTNFAALGIIGIIGLIGVIFLVLSSIEEAMNAIWHTHKGRSLSRKLMDYLGLLLLLPLSLNVALAAEAILANERIMRQLSMIIPSAWMAALFFKLVPFMFIVLTLMIMYLFFPHTKVHSGAALTGALFASFFWFVFQKMYITLQIGVANYNAIYGSFASIPLFLIWLQIGWTFILLGASLAYAIQHQHHYRFSISPASPQKQLQLAFDILHLVYKNFDNRHPTSIAALENNLPGNTGPDIQKVISLLVQGGLLRVTEHQTEESLLPVTPADRMSASEVVRLVLGGESGPSHGGQLAAEAITAASDALNGSFSQFSSRRRDHENSITTDHS</sequence>
<evidence type="ECO:0000256" key="2">
    <source>
        <dbReference type="ARBA" id="ARBA00022475"/>
    </source>
</evidence>
<dbReference type="PANTHER" id="PTHR30213:SF0">
    <property type="entry name" value="UPF0761 MEMBRANE PROTEIN YIHY"/>
    <property type="match status" value="1"/>
</dbReference>
<comment type="subcellular location">
    <subcellularLocation>
        <location evidence="1">Cell membrane</location>
        <topology evidence="1">Multi-pass membrane protein</topology>
    </subcellularLocation>
</comment>
<evidence type="ECO:0000256" key="4">
    <source>
        <dbReference type="ARBA" id="ARBA00022989"/>
    </source>
</evidence>
<dbReference type="Pfam" id="PF03631">
    <property type="entry name" value="Virul_fac_BrkB"/>
    <property type="match status" value="1"/>
</dbReference>
<feature type="transmembrane region" description="Helical" evidence="6">
    <location>
        <begin position="147"/>
        <end position="169"/>
    </location>
</feature>
<dbReference type="Proteomes" id="UP000006365">
    <property type="component" value="Chromosome"/>
</dbReference>
<organism evidence="7 8">
    <name type="scientific">Desulfobulbus propionicus (strain ATCC 33891 / DSM 2032 / VKM B-1956 / 1pr3)</name>
    <dbReference type="NCBI Taxonomy" id="577650"/>
    <lineage>
        <taxon>Bacteria</taxon>
        <taxon>Pseudomonadati</taxon>
        <taxon>Thermodesulfobacteriota</taxon>
        <taxon>Desulfobulbia</taxon>
        <taxon>Desulfobulbales</taxon>
        <taxon>Desulfobulbaceae</taxon>
        <taxon>Desulfobulbus</taxon>
    </lineage>
</organism>
<keyword evidence="5 6" id="KW-0472">Membrane</keyword>
<evidence type="ECO:0000256" key="5">
    <source>
        <dbReference type="ARBA" id="ARBA00023136"/>
    </source>
</evidence>
<feature type="transmembrane region" description="Helical" evidence="6">
    <location>
        <begin position="234"/>
        <end position="255"/>
    </location>
</feature>
<keyword evidence="2" id="KW-1003">Cell membrane</keyword>
<feature type="transmembrane region" description="Helical" evidence="6">
    <location>
        <begin position="44"/>
        <end position="65"/>
    </location>
</feature>
<protein>
    <submittedName>
        <fullName evidence="7">Ribonuclease BN</fullName>
    </submittedName>
</protein>
<keyword evidence="4 6" id="KW-1133">Transmembrane helix</keyword>
<reference evidence="7 8" key="1">
    <citation type="journal article" date="2011" name="Stand. Genomic Sci.">
        <title>Complete genome sequence of Desulfobulbus propionicus type strain (1pr3).</title>
        <authorList>
            <person name="Pagani I."/>
            <person name="Lapidus A."/>
            <person name="Nolan M."/>
            <person name="Lucas S."/>
            <person name="Hammon N."/>
            <person name="Deshpande S."/>
            <person name="Cheng J.F."/>
            <person name="Chertkov O."/>
            <person name="Davenport K."/>
            <person name="Tapia R."/>
            <person name="Han C."/>
            <person name="Goodwin L."/>
            <person name="Pitluck S."/>
            <person name="Liolios K."/>
            <person name="Mavromatis K."/>
            <person name="Ivanova N."/>
            <person name="Mikhailova N."/>
            <person name="Pati A."/>
            <person name="Chen A."/>
            <person name="Palaniappan K."/>
            <person name="Land M."/>
            <person name="Hauser L."/>
            <person name="Chang Y.J."/>
            <person name="Jeffries C.D."/>
            <person name="Detter J.C."/>
            <person name="Brambilla E."/>
            <person name="Kannan K.P."/>
            <person name="Djao O.D."/>
            <person name="Rohde M."/>
            <person name="Pukall R."/>
            <person name="Spring S."/>
            <person name="Goker M."/>
            <person name="Sikorski J."/>
            <person name="Woyke T."/>
            <person name="Bristow J."/>
            <person name="Eisen J.A."/>
            <person name="Markowitz V."/>
            <person name="Hugenholtz P."/>
            <person name="Kyrpides N.C."/>
            <person name="Klenk H.P."/>
        </authorList>
    </citation>
    <scope>NUCLEOTIDE SEQUENCE [LARGE SCALE GENOMIC DNA]</scope>
    <source>
        <strain evidence="8">ATCC 33891 / DSM 2032 / 1pr3</strain>
    </source>
</reference>
<name>A0A7U3YP43_DESPD</name>
<gene>
    <name evidence="7" type="ordered locus">Despr_2809</name>
</gene>
<dbReference type="EMBL" id="CP002364">
    <property type="protein sequence ID" value="ADW18943.1"/>
    <property type="molecule type" value="Genomic_DNA"/>
</dbReference>
<dbReference type="KEGG" id="dpr:Despr_2809"/>
<proteinExistence type="predicted"/>
<keyword evidence="8" id="KW-1185">Reference proteome</keyword>
<evidence type="ECO:0000256" key="1">
    <source>
        <dbReference type="ARBA" id="ARBA00004651"/>
    </source>
</evidence>